<evidence type="ECO:0000259" key="1">
    <source>
        <dbReference type="Pfam" id="PF21956"/>
    </source>
</evidence>
<evidence type="ECO:0000313" key="3">
    <source>
        <dbReference type="Proteomes" id="UP000229794"/>
    </source>
</evidence>
<dbReference type="Proteomes" id="UP000229794">
    <property type="component" value="Unassembled WGS sequence"/>
</dbReference>
<organism evidence="2 3">
    <name type="scientific">Candidatus Zambryskibacteria bacterium CG22_combo_CG10-13_8_21_14_all_42_17</name>
    <dbReference type="NCBI Taxonomy" id="1975118"/>
    <lineage>
        <taxon>Bacteria</taxon>
        <taxon>Candidatus Zambryskiibacteriota</taxon>
    </lineage>
</organism>
<sequence length="95" mass="11446">MKFRQALFWDTDINTIDPVLHKRYVIERILKFGDFGDYHWMRDTYSAEDVKNVILEERSDLDPKSINFWCHSFGIGESICTKKLLAKTQELFWRK</sequence>
<dbReference type="AlphaFoldDB" id="A0A2H0BG48"/>
<name>A0A2H0BG48_9BACT</name>
<dbReference type="Pfam" id="PF21956">
    <property type="entry name" value="DUF6922"/>
    <property type="match status" value="1"/>
</dbReference>
<dbReference type="InterPro" id="IPR053830">
    <property type="entry name" value="DUF6922"/>
</dbReference>
<proteinExistence type="predicted"/>
<accession>A0A2H0BG48</accession>
<reference evidence="2 3" key="1">
    <citation type="submission" date="2017-09" db="EMBL/GenBank/DDBJ databases">
        <title>Depth-based differentiation of microbial function through sediment-hosted aquifers and enrichment of novel symbionts in the deep terrestrial subsurface.</title>
        <authorList>
            <person name="Probst A.J."/>
            <person name="Ladd B."/>
            <person name="Jarett J.K."/>
            <person name="Geller-Mcgrath D.E."/>
            <person name="Sieber C.M."/>
            <person name="Emerson J.B."/>
            <person name="Anantharaman K."/>
            <person name="Thomas B.C."/>
            <person name="Malmstrom R."/>
            <person name="Stieglmeier M."/>
            <person name="Klingl A."/>
            <person name="Woyke T."/>
            <person name="Ryan C.M."/>
            <person name="Banfield J.F."/>
        </authorList>
    </citation>
    <scope>NUCLEOTIDE SEQUENCE [LARGE SCALE GENOMIC DNA]</scope>
    <source>
        <strain evidence="2">CG22_combo_CG10-13_8_21_14_all_42_17</strain>
    </source>
</reference>
<protein>
    <recommendedName>
        <fullName evidence="1">DUF6922 domain-containing protein</fullName>
    </recommendedName>
</protein>
<evidence type="ECO:0000313" key="2">
    <source>
        <dbReference type="EMBL" id="PIP55968.1"/>
    </source>
</evidence>
<feature type="domain" description="DUF6922" evidence="1">
    <location>
        <begin position="3"/>
        <end position="54"/>
    </location>
</feature>
<gene>
    <name evidence="2" type="ORF">COX06_00350</name>
</gene>
<dbReference type="EMBL" id="PCST01000006">
    <property type="protein sequence ID" value="PIP55968.1"/>
    <property type="molecule type" value="Genomic_DNA"/>
</dbReference>
<comment type="caution">
    <text evidence="2">The sequence shown here is derived from an EMBL/GenBank/DDBJ whole genome shotgun (WGS) entry which is preliminary data.</text>
</comment>